<sequence>MQNNKDKARHVETSSEYKTTRSRPAVRSASPTTTLIPDHKSYSITSCNMPLPNNPDQSKTEVKSSATAQTAHEVEKPSSQSVASASHVQKTEAELQAERLYEERMEDEYAKREGGA</sequence>
<proteinExistence type="predicted"/>
<feature type="compositionally biased region" description="Basic and acidic residues" evidence="1">
    <location>
        <begin position="1"/>
        <end position="19"/>
    </location>
</feature>
<organism evidence="2 3">
    <name type="scientific">Pleomassaria siparia CBS 279.74</name>
    <dbReference type="NCBI Taxonomy" id="1314801"/>
    <lineage>
        <taxon>Eukaryota</taxon>
        <taxon>Fungi</taxon>
        <taxon>Dikarya</taxon>
        <taxon>Ascomycota</taxon>
        <taxon>Pezizomycotina</taxon>
        <taxon>Dothideomycetes</taxon>
        <taxon>Pleosporomycetidae</taxon>
        <taxon>Pleosporales</taxon>
        <taxon>Pleomassariaceae</taxon>
        <taxon>Pleomassaria</taxon>
    </lineage>
</organism>
<protein>
    <submittedName>
        <fullName evidence="2">Uncharacterized protein</fullName>
    </submittedName>
</protein>
<name>A0A6G1K9K1_9PLEO</name>
<gene>
    <name evidence="2" type="ORF">K504DRAFT_503111</name>
</gene>
<evidence type="ECO:0000313" key="3">
    <source>
        <dbReference type="Proteomes" id="UP000799428"/>
    </source>
</evidence>
<dbReference type="EMBL" id="MU005771">
    <property type="protein sequence ID" value="KAF2709111.1"/>
    <property type="molecule type" value="Genomic_DNA"/>
</dbReference>
<dbReference type="Proteomes" id="UP000799428">
    <property type="component" value="Unassembled WGS sequence"/>
</dbReference>
<feature type="compositionally biased region" description="Basic and acidic residues" evidence="1">
    <location>
        <begin position="89"/>
        <end position="116"/>
    </location>
</feature>
<feature type="region of interest" description="Disordered" evidence="1">
    <location>
        <begin position="1"/>
        <end position="116"/>
    </location>
</feature>
<reference evidence="2" key="1">
    <citation type="journal article" date="2020" name="Stud. Mycol.">
        <title>101 Dothideomycetes genomes: a test case for predicting lifestyles and emergence of pathogens.</title>
        <authorList>
            <person name="Haridas S."/>
            <person name="Albert R."/>
            <person name="Binder M."/>
            <person name="Bloem J."/>
            <person name="Labutti K."/>
            <person name="Salamov A."/>
            <person name="Andreopoulos B."/>
            <person name="Baker S."/>
            <person name="Barry K."/>
            <person name="Bills G."/>
            <person name="Bluhm B."/>
            <person name="Cannon C."/>
            <person name="Castanera R."/>
            <person name="Culley D."/>
            <person name="Daum C."/>
            <person name="Ezra D."/>
            <person name="Gonzalez J."/>
            <person name="Henrissat B."/>
            <person name="Kuo A."/>
            <person name="Liang C."/>
            <person name="Lipzen A."/>
            <person name="Lutzoni F."/>
            <person name="Magnuson J."/>
            <person name="Mondo S."/>
            <person name="Nolan M."/>
            <person name="Ohm R."/>
            <person name="Pangilinan J."/>
            <person name="Park H.-J."/>
            <person name="Ramirez L."/>
            <person name="Alfaro M."/>
            <person name="Sun H."/>
            <person name="Tritt A."/>
            <person name="Yoshinaga Y."/>
            <person name="Zwiers L.-H."/>
            <person name="Turgeon B."/>
            <person name="Goodwin S."/>
            <person name="Spatafora J."/>
            <person name="Crous P."/>
            <person name="Grigoriev I."/>
        </authorList>
    </citation>
    <scope>NUCLEOTIDE SEQUENCE</scope>
    <source>
        <strain evidence="2">CBS 279.74</strain>
    </source>
</reference>
<dbReference type="AlphaFoldDB" id="A0A6G1K9K1"/>
<keyword evidence="3" id="KW-1185">Reference proteome</keyword>
<evidence type="ECO:0000313" key="2">
    <source>
        <dbReference type="EMBL" id="KAF2709111.1"/>
    </source>
</evidence>
<dbReference type="OrthoDB" id="4161095at2759"/>
<feature type="compositionally biased region" description="Low complexity" evidence="1">
    <location>
        <begin position="78"/>
        <end position="88"/>
    </location>
</feature>
<accession>A0A6G1K9K1</accession>
<evidence type="ECO:0000256" key="1">
    <source>
        <dbReference type="SAM" id="MobiDB-lite"/>
    </source>
</evidence>